<feature type="domain" description="Amino acid permease/ SLC12A" evidence="8">
    <location>
        <begin position="56"/>
        <end position="513"/>
    </location>
</feature>
<evidence type="ECO:0000313" key="9">
    <source>
        <dbReference type="EMBL" id="SCU86756.1"/>
    </source>
</evidence>
<dbReference type="Pfam" id="PF00324">
    <property type="entry name" value="AA_permease"/>
    <property type="match status" value="1"/>
</dbReference>
<dbReference type="EMBL" id="LT598455">
    <property type="protein sequence ID" value="SCU86756.1"/>
    <property type="molecule type" value="Genomic_DNA"/>
</dbReference>
<dbReference type="GO" id="GO:0016020">
    <property type="term" value="C:membrane"/>
    <property type="evidence" value="ECO:0007669"/>
    <property type="project" value="UniProtKB-SubCell"/>
</dbReference>
<dbReference type="PANTHER" id="PTHR43341:SF18">
    <property type="entry name" value="AMINO ACID PERMEASE_ SLC12A DOMAIN-CONTAINING PROTEIN"/>
    <property type="match status" value="1"/>
</dbReference>
<reference evidence="10" key="1">
    <citation type="submission" date="2016-03" db="EMBL/GenBank/DDBJ databases">
        <authorList>
            <person name="Devillers H."/>
        </authorList>
    </citation>
    <scope>NUCLEOTIDE SEQUENCE [LARGE SCALE GENOMIC DNA]</scope>
</reference>
<feature type="transmembrane region" description="Helical" evidence="7">
    <location>
        <begin position="488"/>
        <end position="508"/>
    </location>
</feature>
<name>A0A1G4J9S1_9SACH</name>
<dbReference type="FunFam" id="1.20.1740.10:FF:000001">
    <property type="entry name" value="Amino acid permease"/>
    <property type="match status" value="1"/>
</dbReference>
<protein>
    <submittedName>
        <fullName evidence="9">LADA_0E00100g1_1</fullName>
    </submittedName>
</protein>
<feature type="region of interest" description="Disordered" evidence="6">
    <location>
        <begin position="1"/>
        <end position="24"/>
    </location>
</feature>
<dbReference type="AlphaFoldDB" id="A0A1G4J9S1"/>
<evidence type="ECO:0000256" key="1">
    <source>
        <dbReference type="ARBA" id="ARBA00004141"/>
    </source>
</evidence>
<accession>A0A1G4J9S1</accession>
<keyword evidence="4 7" id="KW-1133">Transmembrane helix</keyword>
<feature type="transmembrane region" description="Helical" evidence="7">
    <location>
        <begin position="284"/>
        <end position="305"/>
    </location>
</feature>
<feature type="transmembrane region" description="Helical" evidence="7">
    <location>
        <begin position="59"/>
        <end position="78"/>
    </location>
</feature>
<evidence type="ECO:0000256" key="3">
    <source>
        <dbReference type="ARBA" id="ARBA00022692"/>
    </source>
</evidence>
<feature type="transmembrane region" description="Helical" evidence="7">
    <location>
        <begin position="336"/>
        <end position="355"/>
    </location>
</feature>
<keyword evidence="2" id="KW-0813">Transport</keyword>
<feature type="transmembrane region" description="Helical" evidence="7">
    <location>
        <begin position="190"/>
        <end position="209"/>
    </location>
</feature>
<evidence type="ECO:0000259" key="8">
    <source>
        <dbReference type="Pfam" id="PF00324"/>
    </source>
</evidence>
<gene>
    <name evidence="9" type="ORF">LADA_0E00100G</name>
</gene>
<feature type="transmembrane region" description="Helical" evidence="7">
    <location>
        <begin position="454"/>
        <end position="476"/>
    </location>
</feature>
<feature type="transmembrane region" description="Helical" evidence="7">
    <location>
        <begin position="164"/>
        <end position="184"/>
    </location>
</feature>
<comment type="subcellular location">
    <subcellularLocation>
        <location evidence="1">Membrane</location>
        <topology evidence="1">Multi-pass membrane protein</topology>
    </subcellularLocation>
</comment>
<keyword evidence="3 7" id="KW-0812">Transmembrane</keyword>
<dbReference type="InterPro" id="IPR050524">
    <property type="entry name" value="APC_YAT"/>
</dbReference>
<organism evidence="9 10">
    <name type="scientific">Lachancea dasiensis</name>
    <dbReference type="NCBI Taxonomy" id="1072105"/>
    <lineage>
        <taxon>Eukaryota</taxon>
        <taxon>Fungi</taxon>
        <taxon>Dikarya</taxon>
        <taxon>Ascomycota</taxon>
        <taxon>Saccharomycotina</taxon>
        <taxon>Saccharomycetes</taxon>
        <taxon>Saccharomycetales</taxon>
        <taxon>Saccharomycetaceae</taxon>
        <taxon>Lachancea</taxon>
    </lineage>
</organism>
<evidence type="ECO:0000256" key="4">
    <source>
        <dbReference type="ARBA" id="ARBA00022989"/>
    </source>
</evidence>
<evidence type="ECO:0000256" key="2">
    <source>
        <dbReference type="ARBA" id="ARBA00022448"/>
    </source>
</evidence>
<keyword evidence="10" id="KW-1185">Reference proteome</keyword>
<dbReference type="PIRSF" id="PIRSF006060">
    <property type="entry name" value="AA_transporter"/>
    <property type="match status" value="1"/>
</dbReference>
<proteinExistence type="predicted"/>
<keyword evidence="5 7" id="KW-0472">Membrane</keyword>
<feature type="transmembrane region" description="Helical" evidence="7">
    <location>
        <begin position="84"/>
        <end position="104"/>
    </location>
</feature>
<evidence type="ECO:0000313" key="10">
    <source>
        <dbReference type="Proteomes" id="UP000190274"/>
    </source>
</evidence>
<dbReference type="InterPro" id="IPR004841">
    <property type="entry name" value="AA-permease/SLC12A_dom"/>
</dbReference>
<sequence length="548" mass="60815">MSSSLSKGFELTPQEKGASDEKSDGQIIDVQTVTEAQIGVIHNDRSKLKQGLKERHIKMLTLVGVFGTGLFLSSGGTLHKTGPAGMFIAYLVVGIVVGCNQIAIAEVASFMPATGATIRHAERFIDESIGFTFGWISTYSSMMPGELSATAVVMKYWTDLNSGVFITIFGVLFVLTNIYTVRFYGEVEYFFGWLKVILILILIVTGRVIDLGGTKGQERLGFHYWRDPGPFATYLVDGSIGKFVGFWSALSSVVYSYSGIQNIAILAGETKNSRHAIFHGAKNVFTRIIVLYLLAVLILTMIVPYNDELIATGTGTAKSSPYVIAMNRAGIKVLPHIINAIVLTSAWSAGNLALVEGSRNLFALATKNQAPKIFLKTNRRGIPWVGILFISAFLPLAYMSCSESSSKVFSWFQELVSSNTLLRWILISANHIHMDRALKAQGYSRSDLPYHTRIAPFAAWFSGIMSVIFLLTGGFYNFIHGHFDIESFFTRYFIIPLAIGLFTFWKLFKKTRYLRPHEVDLKSIFEDIEQTLRIFHLSAPLVRGFSVS</sequence>
<dbReference type="Gene3D" id="1.20.1740.10">
    <property type="entry name" value="Amino acid/polyamine transporter I"/>
    <property type="match status" value="1"/>
</dbReference>
<dbReference type="PANTHER" id="PTHR43341">
    <property type="entry name" value="AMINO ACID PERMEASE"/>
    <property type="match status" value="1"/>
</dbReference>
<dbReference type="GO" id="GO:0015171">
    <property type="term" value="F:amino acid transmembrane transporter activity"/>
    <property type="evidence" value="ECO:0007669"/>
    <property type="project" value="TreeGrafter"/>
</dbReference>
<feature type="transmembrane region" description="Helical" evidence="7">
    <location>
        <begin position="381"/>
        <end position="399"/>
    </location>
</feature>
<evidence type="ECO:0000256" key="7">
    <source>
        <dbReference type="SAM" id="Phobius"/>
    </source>
</evidence>
<dbReference type="OrthoDB" id="3900342at2759"/>
<dbReference type="Proteomes" id="UP000190274">
    <property type="component" value="Chromosome E"/>
</dbReference>
<evidence type="ECO:0000256" key="6">
    <source>
        <dbReference type="SAM" id="MobiDB-lite"/>
    </source>
</evidence>
<evidence type="ECO:0000256" key="5">
    <source>
        <dbReference type="ARBA" id="ARBA00023136"/>
    </source>
</evidence>